<evidence type="ECO:0000313" key="2">
    <source>
        <dbReference type="Proteomes" id="UP000464954"/>
    </source>
</evidence>
<sequence length="206" mass="23351">MIVLNDGLVFARGGRRVCYVHPDDASKCIKVLGPNGDPVKRREATPWYKRLRPLSMFDDNLRELKSFKVLEKHTDSVWNHFPRCYGISGTNCGPGIVTDLVRNADGSVPLTVQQYVAENGKTTELFAALETFFFLLRSEVVITRDILDHNIIVRDQGAGLVVVMIDGFGSSEVIPLSNWIKWFGIKKVERKIQRFKERYGFDSISS</sequence>
<reference evidence="1 2" key="1">
    <citation type="submission" date="2020-01" db="EMBL/GenBank/DDBJ databases">
        <title>Ponticoccus aerotolerans gen. nov., sp. nov., an anaerobic bacterium and proposal of Ponticoccusceae fam. nov., Ponticoccusles ord. nov. and Ponticoccuse classis nov. in the phylum Kiritimatiellaeota.</title>
        <authorList>
            <person name="Zhou L.Y."/>
            <person name="Du Z.J."/>
        </authorList>
    </citation>
    <scope>NUCLEOTIDE SEQUENCE [LARGE SCALE GENOMIC DNA]</scope>
    <source>
        <strain evidence="1 2">S-5007</strain>
    </source>
</reference>
<evidence type="ECO:0008006" key="3">
    <source>
        <dbReference type="Google" id="ProtNLM"/>
    </source>
</evidence>
<dbReference type="EMBL" id="CP047593">
    <property type="protein sequence ID" value="QHI68090.1"/>
    <property type="molecule type" value="Genomic_DNA"/>
</dbReference>
<dbReference type="RefSeq" id="WP_160626124.1">
    <property type="nucleotide sequence ID" value="NZ_CP047593.1"/>
</dbReference>
<dbReference type="KEGG" id="taer:GT409_01020"/>
<dbReference type="Pfam" id="PF10707">
    <property type="entry name" value="YrbL-PhoP_reg"/>
    <property type="match status" value="1"/>
</dbReference>
<name>A0A6P1M0K7_9BACT</name>
<dbReference type="InterPro" id="IPR019647">
    <property type="entry name" value="PhoP_reg_network_YrbL"/>
</dbReference>
<keyword evidence="2" id="KW-1185">Reference proteome</keyword>
<dbReference type="AlphaFoldDB" id="A0A6P1M0K7"/>
<dbReference type="Proteomes" id="UP000464954">
    <property type="component" value="Chromosome"/>
</dbReference>
<protein>
    <recommendedName>
        <fullName evidence="3">PhoP regulatory network protein YrbL</fullName>
    </recommendedName>
</protein>
<gene>
    <name evidence="1" type="ORF">GT409_01020</name>
</gene>
<evidence type="ECO:0000313" key="1">
    <source>
        <dbReference type="EMBL" id="QHI68090.1"/>
    </source>
</evidence>
<proteinExistence type="predicted"/>
<organism evidence="1 2">
    <name type="scientific">Tichowtungia aerotolerans</name>
    <dbReference type="NCBI Taxonomy" id="2697043"/>
    <lineage>
        <taxon>Bacteria</taxon>
        <taxon>Pseudomonadati</taxon>
        <taxon>Kiritimatiellota</taxon>
        <taxon>Tichowtungiia</taxon>
        <taxon>Tichowtungiales</taxon>
        <taxon>Tichowtungiaceae</taxon>
        <taxon>Tichowtungia</taxon>
    </lineage>
</organism>
<accession>A0A6P1M0K7</accession>